<sequence length="94" mass="10757">MDISFFTELAVKTLLCIYFHLFYFLMNRKMKVLVNNKEVKTGATTLSQLIEELALPMQGIAVAVDNRIVLRTEWTKCILREYMPIIIIKAACGG</sequence>
<evidence type="ECO:0000256" key="1">
    <source>
        <dbReference type="SAM" id="Phobius"/>
    </source>
</evidence>
<feature type="transmembrane region" description="Helical" evidence="1">
    <location>
        <begin position="6"/>
        <end position="26"/>
    </location>
</feature>
<dbReference type="CDD" id="cd00565">
    <property type="entry name" value="Ubl_ThiS"/>
    <property type="match status" value="1"/>
</dbReference>
<dbReference type="Gene3D" id="3.10.20.30">
    <property type="match status" value="1"/>
</dbReference>
<reference evidence="2 3" key="1">
    <citation type="submission" date="2014-04" db="EMBL/GenBank/DDBJ databases">
        <authorList>
            <person name="Sears C."/>
            <person name="Carroll K."/>
            <person name="Sack B.R."/>
            <person name="Qadri F."/>
            <person name="Myers L.L."/>
            <person name="Chung G.-T."/>
            <person name="Escheverria P."/>
            <person name="Fraser C.M."/>
            <person name="Sadzewicz L."/>
            <person name="Shefchek K.A."/>
            <person name="Tallon L."/>
            <person name="Das S.P."/>
            <person name="Daugherty S."/>
            <person name="Mongodin E.F."/>
        </authorList>
    </citation>
    <scope>NUCLEOTIDE SEQUENCE [LARGE SCALE GENOMIC DNA]</scope>
    <source>
        <strain evidence="2 3">3978 T3 ii</strain>
    </source>
</reference>
<dbReference type="InterPro" id="IPR016155">
    <property type="entry name" value="Mopterin_synth/thiamin_S_b"/>
</dbReference>
<dbReference type="Pfam" id="PF02597">
    <property type="entry name" value="ThiS"/>
    <property type="match status" value="1"/>
</dbReference>
<dbReference type="SUPFAM" id="SSF54285">
    <property type="entry name" value="MoaD/ThiS"/>
    <property type="match status" value="1"/>
</dbReference>
<evidence type="ECO:0000313" key="2">
    <source>
        <dbReference type="EMBL" id="KDS48628.1"/>
    </source>
</evidence>
<gene>
    <name evidence="2" type="primary">thiS</name>
    <name evidence="2" type="ORF">M094_2315</name>
</gene>
<organism evidence="2 3">
    <name type="scientific">Bacteroides uniformis str. 3978 T3 ii</name>
    <dbReference type="NCBI Taxonomy" id="1339349"/>
    <lineage>
        <taxon>Bacteria</taxon>
        <taxon>Pseudomonadati</taxon>
        <taxon>Bacteroidota</taxon>
        <taxon>Bacteroidia</taxon>
        <taxon>Bacteroidales</taxon>
        <taxon>Bacteroidaceae</taxon>
        <taxon>Bacteroides</taxon>
    </lineage>
</organism>
<protein>
    <submittedName>
        <fullName evidence="2">Thiamine biosynthesis protein ThiS</fullName>
    </submittedName>
</protein>
<dbReference type="InterPro" id="IPR010035">
    <property type="entry name" value="Thi_S"/>
</dbReference>
<dbReference type="PANTHER" id="PTHR34472">
    <property type="entry name" value="SULFUR CARRIER PROTEIN THIS"/>
    <property type="match status" value="1"/>
</dbReference>
<dbReference type="PATRIC" id="fig|1339349.3.peg.3433"/>
<keyword evidence="1" id="KW-0472">Membrane</keyword>
<proteinExistence type="predicted"/>
<dbReference type="InterPro" id="IPR012675">
    <property type="entry name" value="Beta-grasp_dom_sf"/>
</dbReference>
<dbReference type="InterPro" id="IPR003749">
    <property type="entry name" value="ThiS/MoaD-like"/>
</dbReference>
<keyword evidence="1" id="KW-1133">Transmembrane helix</keyword>
<keyword evidence="1" id="KW-0812">Transmembrane</keyword>
<dbReference type="EMBL" id="JNHN01000179">
    <property type="protein sequence ID" value="KDS48628.1"/>
    <property type="molecule type" value="Genomic_DNA"/>
</dbReference>
<dbReference type="PANTHER" id="PTHR34472:SF1">
    <property type="entry name" value="SULFUR CARRIER PROTEIN THIS"/>
    <property type="match status" value="1"/>
</dbReference>
<dbReference type="NCBIfam" id="TIGR01683">
    <property type="entry name" value="thiS"/>
    <property type="match status" value="1"/>
</dbReference>
<dbReference type="AlphaFoldDB" id="A0A078RZY2"/>
<name>A0A078RZY2_BACUN</name>
<dbReference type="Proteomes" id="UP000028013">
    <property type="component" value="Unassembled WGS sequence"/>
</dbReference>
<evidence type="ECO:0000313" key="3">
    <source>
        <dbReference type="Proteomes" id="UP000028013"/>
    </source>
</evidence>
<comment type="caution">
    <text evidence="2">The sequence shown here is derived from an EMBL/GenBank/DDBJ whole genome shotgun (WGS) entry which is preliminary data.</text>
</comment>
<accession>A0A078RZY2</accession>